<protein>
    <submittedName>
        <fullName evidence="2">Uncharacterized protein</fullName>
    </submittedName>
</protein>
<gene>
    <name evidence="2" type="ORF">WN55_03361</name>
</gene>
<name>A0A154PMT3_DUFNO</name>
<reference evidence="2 3" key="1">
    <citation type="submission" date="2015-07" db="EMBL/GenBank/DDBJ databases">
        <title>The genome of Dufourea novaeangliae.</title>
        <authorList>
            <person name="Pan H."/>
            <person name="Kapheim K."/>
        </authorList>
    </citation>
    <scope>NUCLEOTIDE SEQUENCE [LARGE SCALE GENOMIC DNA]</scope>
    <source>
        <strain evidence="2">0120121106</strain>
        <tissue evidence="2">Whole body</tissue>
    </source>
</reference>
<evidence type="ECO:0000313" key="2">
    <source>
        <dbReference type="EMBL" id="KZC12608.1"/>
    </source>
</evidence>
<evidence type="ECO:0000256" key="1">
    <source>
        <dbReference type="SAM" id="MobiDB-lite"/>
    </source>
</evidence>
<dbReference type="Proteomes" id="UP000076502">
    <property type="component" value="Unassembled WGS sequence"/>
</dbReference>
<organism evidence="2 3">
    <name type="scientific">Dufourea novaeangliae</name>
    <name type="common">Sweat bee</name>
    <dbReference type="NCBI Taxonomy" id="178035"/>
    <lineage>
        <taxon>Eukaryota</taxon>
        <taxon>Metazoa</taxon>
        <taxon>Ecdysozoa</taxon>
        <taxon>Arthropoda</taxon>
        <taxon>Hexapoda</taxon>
        <taxon>Insecta</taxon>
        <taxon>Pterygota</taxon>
        <taxon>Neoptera</taxon>
        <taxon>Endopterygota</taxon>
        <taxon>Hymenoptera</taxon>
        <taxon>Apocrita</taxon>
        <taxon>Aculeata</taxon>
        <taxon>Apoidea</taxon>
        <taxon>Anthophila</taxon>
        <taxon>Halictidae</taxon>
        <taxon>Rophitinae</taxon>
        <taxon>Dufourea</taxon>
    </lineage>
</organism>
<feature type="compositionally biased region" description="Basic and acidic residues" evidence="1">
    <location>
        <begin position="49"/>
        <end position="61"/>
    </location>
</feature>
<evidence type="ECO:0000313" key="3">
    <source>
        <dbReference type="Proteomes" id="UP000076502"/>
    </source>
</evidence>
<dbReference type="AlphaFoldDB" id="A0A154PMT3"/>
<keyword evidence="3" id="KW-1185">Reference proteome</keyword>
<dbReference type="EMBL" id="KQ434954">
    <property type="protein sequence ID" value="KZC12608.1"/>
    <property type="molecule type" value="Genomic_DNA"/>
</dbReference>
<accession>A0A154PMT3</accession>
<proteinExistence type="predicted"/>
<sequence length="61" mass="7120">MRTKNVRWWMAVEGQIGREVVWLRGRRKGLVGGGDPRERETTLPSNPQSERRHGDETLTEF</sequence>
<feature type="region of interest" description="Disordered" evidence="1">
    <location>
        <begin position="29"/>
        <end position="61"/>
    </location>
</feature>